<keyword evidence="6" id="KW-1185">Reference proteome</keyword>
<dbReference type="InterPro" id="IPR003329">
    <property type="entry name" value="Cytidylyl_trans"/>
</dbReference>
<keyword evidence="4" id="KW-0963">Cytoplasm</keyword>
<evidence type="ECO:0000256" key="3">
    <source>
        <dbReference type="ARBA" id="ARBA00022985"/>
    </source>
</evidence>
<evidence type="ECO:0000313" key="6">
    <source>
        <dbReference type="Proteomes" id="UP000823786"/>
    </source>
</evidence>
<keyword evidence="1 4" id="KW-0808">Transferase</keyword>
<evidence type="ECO:0000256" key="4">
    <source>
        <dbReference type="HAMAP-Rule" id="MF_00057"/>
    </source>
</evidence>
<comment type="subcellular location">
    <subcellularLocation>
        <location evidence="4">Cytoplasm</location>
    </subcellularLocation>
</comment>
<dbReference type="EC" id="2.7.7.38" evidence="4"/>
<comment type="pathway">
    <text evidence="4">Nucleotide-sugar biosynthesis; CMP-3-deoxy-D-manno-octulosonate biosynthesis; CMP-3-deoxy-D-manno-octulosonate from 3-deoxy-D-manno-octulosonate and CTP: step 1/1.</text>
</comment>
<dbReference type="PANTHER" id="PTHR42866">
    <property type="entry name" value="3-DEOXY-MANNO-OCTULOSONATE CYTIDYLYLTRANSFERASE"/>
    <property type="match status" value="1"/>
</dbReference>
<dbReference type="InterPro" id="IPR029044">
    <property type="entry name" value="Nucleotide-diphossugar_trans"/>
</dbReference>
<evidence type="ECO:0000256" key="1">
    <source>
        <dbReference type="ARBA" id="ARBA00022679"/>
    </source>
</evidence>
<dbReference type="SUPFAM" id="SSF53448">
    <property type="entry name" value="Nucleotide-diphospho-sugar transferases"/>
    <property type="match status" value="1"/>
</dbReference>
<sequence length="250" mass="27293">MNSDNLDKTLILIPARMASTRLPGKPLADICGLPMIVQVALRARDAQAGRIVVAVDHQDTFDAVTAAGFEAVMTRVDHQSGSDRIYEALLKSDPNGRAEIIINVQGDLPTIEPETIRAALRPLENPDVDIATLTVEIEDEDEKLNPNVVKVVGSPLSETRLKALYFTRATAPHGKGPLYHHIGLYAYRRAALEKFVSLPPSALEKRESLEQLRALEAGMRIDVEIVKSIPLGVDTPADLEKARRLLAAKA</sequence>
<dbReference type="CDD" id="cd02517">
    <property type="entry name" value="CMP-KDO-Synthetase"/>
    <property type="match status" value="1"/>
</dbReference>
<proteinExistence type="inferred from homology"/>
<dbReference type="Proteomes" id="UP000823786">
    <property type="component" value="Unassembled WGS sequence"/>
</dbReference>
<evidence type="ECO:0000313" key="5">
    <source>
        <dbReference type="EMBL" id="MBP1857864.1"/>
    </source>
</evidence>
<protein>
    <recommendedName>
        <fullName evidence="4">3-deoxy-manno-octulosonate cytidylyltransferase</fullName>
        <ecNumber evidence="4">2.7.7.38</ecNumber>
    </recommendedName>
    <alternativeName>
        <fullName evidence="4">CMP-2-keto-3-deoxyoctulosonic acid synthase</fullName>
        <shortName evidence="4">CKS</shortName>
        <shortName evidence="4">CMP-KDO synthase</shortName>
    </alternativeName>
</protein>
<dbReference type="RefSeq" id="WP_209849605.1">
    <property type="nucleotide sequence ID" value="NZ_JAGGJV010000002.1"/>
</dbReference>
<gene>
    <name evidence="4" type="primary">kdsB</name>
    <name evidence="5" type="ORF">J2Z75_001360</name>
</gene>
<dbReference type="NCBIfam" id="NF003948">
    <property type="entry name" value="PRK05450.1-1"/>
    <property type="match status" value="1"/>
</dbReference>
<dbReference type="PANTHER" id="PTHR42866:SF2">
    <property type="entry name" value="3-DEOXY-MANNO-OCTULOSONATE CYTIDYLYLTRANSFERASE, MITOCHONDRIAL"/>
    <property type="match status" value="1"/>
</dbReference>
<dbReference type="Pfam" id="PF02348">
    <property type="entry name" value="CTP_transf_3"/>
    <property type="match status" value="1"/>
</dbReference>
<accession>A0ABS4EIT6</accession>
<dbReference type="HAMAP" id="MF_00057">
    <property type="entry name" value="KdsB"/>
    <property type="match status" value="1"/>
</dbReference>
<comment type="function">
    <text evidence="4">Activates KDO (a required 8-carbon sugar) for incorporation into bacterial lipopolysaccharide in Gram-negative bacteria.</text>
</comment>
<dbReference type="EMBL" id="JAGGJV010000002">
    <property type="protein sequence ID" value="MBP1857864.1"/>
    <property type="molecule type" value="Genomic_DNA"/>
</dbReference>
<dbReference type="GO" id="GO:0008690">
    <property type="term" value="F:3-deoxy-manno-octulosonate cytidylyltransferase activity"/>
    <property type="evidence" value="ECO:0007669"/>
    <property type="project" value="UniProtKB-EC"/>
</dbReference>
<dbReference type="Gene3D" id="3.90.550.10">
    <property type="entry name" value="Spore Coat Polysaccharide Biosynthesis Protein SpsA, Chain A"/>
    <property type="match status" value="1"/>
</dbReference>
<dbReference type="NCBIfam" id="NF003952">
    <property type="entry name" value="PRK05450.1-5"/>
    <property type="match status" value="1"/>
</dbReference>
<name>A0ABS4EIT6_9HYPH</name>
<evidence type="ECO:0000256" key="2">
    <source>
        <dbReference type="ARBA" id="ARBA00022695"/>
    </source>
</evidence>
<dbReference type="NCBIfam" id="TIGR00466">
    <property type="entry name" value="kdsB"/>
    <property type="match status" value="1"/>
</dbReference>
<comment type="caution">
    <text evidence="5">The sequence shown here is derived from an EMBL/GenBank/DDBJ whole genome shotgun (WGS) entry which is preliminary data.</text>
</comment>
<comment type="similarity">
    <text evidence="4">Belongs to the KdsB family.</text>
</comment>
<dbReference type="InterPro" id="IPR004528">
    <property type="entry name" value="KdsB"/>
</dbReference>
<organism evidence="5 6">
    <name type="scientific">Rhizobium herbae</name>
    <dbReference type="NCBI Taxonomy" id="508661"/>
    <lineage>
        <taxon>Bacteria</taxon>
        <taxon>Pseudomonadati</taxon>
        <taxon>Pseudomonadota</taxon>
        <taxon>Alphaproteobacteria</taxon>
        <taxon>Hyphomicrobiales</taxon>
        <taxon>Rhizobiaceae</taxon>
        <taxon>Rhizobium/Agrobacterium group</taxon>
        <taxon>Rhizobium</taxon>
    </lineage>
</organism>
<reference evidence="5 6" key="1">
    <citation type="submission" date="2021-03" db="EMBL/GenBank/DDBJ databases">
        <title>Genomic Encyclopedia of Type Strains, Phase IV (KMG-IV): sequencing the most valuable type-strain genomes for metagenomic binning, comparative biology and taxonomic classification.</title>
        <authorList>
            <person name="Goeker M."/>
        </authorList>
    </citation>
    <scope>NUCLEOTIDE SEQUENCE [LARGE SCALE GENOMIC DNA]</scope>
    <source>
        <strain evidence="5 6">DSM 26427</strain>
    </source>
</reference>
<comment type="catalytic activity">
    <reaction evidence="4">
        <text>3-deoxy-alpha-D-manno-oct-2-ulosonate + CTP = CMP-3-deoxy-beta-D-manno-octulosonate + diphosphate</text>
        <dbReference type="Rhea" id="RHEA:23448"/>
        <dbReference type="ChEBI" id="CHEBI:33019"/>
        <dbReference type="ChEBI" id="CHEBI:37563"/>
        <dbReference type="ChEBI" id="CHEBI:85986"/>
        <dbReference type="ChEBI" id="CHEBI:85987"/>
        <dbReference type="EC" id="2.7.7.38"/>
    </reaction>
</comment>
<keyword evidence="3 4" id="KW-0448">Lipopolysaccharide biosynthesis</keyword>
<keyword evidence="2 4" id="KW-0548">Nucleotidyltransferase</keyword>